<dbReference type="SUPFAM" id="SSF56112">
    <property type="entry name" value="Protein kinase-like (PK-like)"/>
    <property type="match status" value="1"/>
</dbReference>
<dbReference type="Proteomes" id="UP000830639">
    <property type="component" value="Chromosome"/>
</dbReference>
<feature type="domain" description="Aminoglycoside phosphotransferase" evidence="1">
    <location>
        <begin position="18"/>
        <end position="218"/>
    </location>
</feature>
<dbReference type="Gene3D" id="3.90.1200.10">
    <property type="match status" value="1"/>
</dbReference>
<dbReference type="InterPro" id="IPR052077">
    <property type="entry name" value="CcrZ_PhaseVar_Mediator"/>
</dbReference>
<evidence type="ECO:0000313" key="2">
    <source>
        <dbReference type="EMBL" id="UPM54983.1"/>
    </source>
</evidence>
<name>A0ABY4JQ54_9BACI</name>
<gene>
    <name evidence="2" type="ORF">MY490_03805</name>
</gene>
<dbReference type="PANTHER" id="PTHR40086:SF1">
    <property type="entry name" value="CELL CYCLE REGULATOR CCRZ"/>
    <property type="match status" value="1"/>
</dbReference>
<dbReference type="EMBL" id="CP096034">
    <property type="protein sequence ID" value="UPM54983.1"/>
    <property type="molecule type" value="Genomic_DNA"/>
</dbReference>
<organism evidence="2 3">
    <name type="scientific">Gottfriedia acidiceleris</name>
    <dbReference type="NCBI Taxonomy" id="371036"/>
    <lineage>
        <taxon>Bacteria</taxon>
        <taxon>Bacillati</taxon>
        <taxon>Bacillota</taxon>
        <taxon>Bacilli</taxon>
        <taxon>Bacillales</taxon>
        <taxon>Bacillaceae</taxon>
        <taxon>Gottfriedia</taxon>
    </lineage>
</organism>
<keyword evidence="3" id="KW-1185">Reference proteome</keyword>
<sequence length="262" mass="30597">MDNHIQEILGKEWTISPAGGFTGEAYIAENNDKRLFLKRNSSPFLAVLSAAGFVPKLVWTRRLENGDVLTAQEWVIARSLEPYELSVKGVAQFLYRIHSSKELLYMLTKLGINPLEPQDLLQTIVGNLTEEFTQSQIIVKGIEYLEENMPSFDSEDLVVCHSDLNHHNWLLTETNNLYLIDWDEAIIADKAFDLGMFLFTYVEQNDWDKWLRNYGIKLTEDLLNRMTWYVVAQTIIWIKWYTLRENEKQTQKMKSLLEKILD</sequence>
<dbReference type="InterPro" id="IPR002575">
    <property type="entry name" value="Aminoglycoside_PTrfase"/>
</dbReference>
<dbReference type="RefSeq" id="WP_248268048.1">
    <property type="nucleotide sequence ID" value="NZ_CP096034.1"/>
</dbReference>
<dbReference type="PANTHER" id="PTHR40086">
    <property type="entry name" value="PHOSPHOTRANSFERASE YTMP-RELATED"/>
    <property type="match status" value="1"/>
</dbReference>
<dbReference type="InterPro" id="IPR011009">
    <property type="entry name" value="Kinase-like_dom_sf"/>
</dbReference>
<dbReference type="Pfam" id="PF01636">
    <property type="entry name" value="APH"/>
    <property type="match status" value="1"/>
</dbReference>
<protein>
    <submittedName>
        <fullName evidence="2">Phosphotransferase family protein</fullName>
    </submittedName>
</protein>
<evidence type="ECO:0000313" key="3">
    <source>
        <dbReference type="Proteomes" id="UP000830639"/>
    </source>
</evidence>
<proteinExistence type="predicted"/>
<reference evidence="2 3" key="1">
    <citation type="submission" date="2022-04" db="EMBL/GenBank/DDBJ databases">
        <title>Mechanism of arsenic methylation and mitigation arsenic toxicity by Bacillus sp. LH14 from an Arsenic-Contaminated Paddy Soil.</title>
        <authorList>
            <person name="Wang D."/>
        </authorList>
    </citation>
    <scope>NUCLEOTIDE SEQUENCE [LARGE SCALE GENOMIC DNA]</scope>
    <source>
        <strain evidence="2 3">LH14</strain>
    </source>
</reference>
<evidence type="ECO:0000259" key="1">
    <source>
        <dbReference type="Pfam" id="PF01636"/>
    </source>
</evidence>
<accession>A0ABY4JQ54</accession>